<dbReference type="PROSITE" id="PS50111">
    <property type="entry name" value="CHEMOTAXIS_TRANSDUC_2"/>
    <property type="match status" value="1"/>
</dbReference>
<accession>A0A6N9Q595</accession>
<evidence type="ECO:0000256" key="2">
    <source>
        <dbReference type="ARBA" id="ARBA00022475"/>
    </source>
</evidence>
<comment type="subcellular location">
    <subcellularLocation>
        <location evidence="1">Cell membrane</location>
        <topology evidence="1">Multi-pass membrane protein</topology>
    </subcellularLocation>
</comment>
<keyword evidence="7 11" id="KW-0472">Membrane</keyword>
<evidence type="ECO:0000313" key="14">
    <source>
        <dbReference type="EMBL" id="NBI29940.1"/>
    </source>
</evidence>
<sequence length="660" mass="74274">MFKKMRTKLTVIMGILLVFMLVINQSLTYFYMKKNMESEIITQGKGTVEQLEHNFEVYFNDYKKNIERYSVDHRIISFINNNDGKVLLDIDQDFSTFLQTNSDVSMIYFGTSDKSMFDMPKKDRTGYDPTERPWYQKALAYPDQVVWTEPYIGHSNQQLMITAAKTIRVDNEIKGVIGIDILLETLSQLVNEINVSHNGSIFLLDQDGSPLIYTDNEGKDLSEKEHITKLYEDDSGKISYVSGNEERILYFVTIPNLGWKIFIDYNQEDLFARLNNALFLSMIIGGIAILMTIGVIYVAARSISTPIVSLREQVEMVSSGNLSNNTTVRAKDEVGDLALHFNKMIINMRNIIFNVKSVLTRVIRSSERLQKISKEMMGTSEQIAVAIEEVAQGVSQQAVDTEKMNDKTIQLSDKINQVHHSINEIKELSMKSTDASNEGLQSLENLQLKSNLSNREFSSVESVLVKLIEKVKKIELVSQSISEVSEQTNLLALNASIEAARAGESGKGFAVVAREVRNLAKKSAKETSEIHGIISAIQVESDHATNAMSKAIAISHEQQVAVSHSCDSFKNITFMMNQLIESINHIVIEIQQMHENKDVVNDSITSISAISQQSAATTEEVNASTDDQLVYIRSVSKSVQELNQACFQLEELISQFKLED</sequence>
<dbReference type="InterPro" id="IPR003660">
    <property type="entry name" value="HAMP_dom"/>
</dbReference>
<evidence type="ECO:0000256" key="11">
    <source>
        <dbReference type="SAM" id="Phobius"/>
    </source>
</evidence>
<dbReference type="Pfam" id="PF00672">
    <property type="entry name" value="HAMP"/>
    <property type="match status" value="1"/>
</dbReference>
<organism evidence="14 15">
    <name type="scientific">Chengkuizengella marina</name>
    <dbReference type="NCBI Taxonomy" id="2507566"/>
    <lineage>
        <taxon>Bacteria</taxon>
        <taxon>Bacillati</taxon>
        <taxon>Bacillota</taxon>
        <taxon>Bacilli</taxon>
        <taxon>Bacillales</taxon>
        <taxon>Paenibacillaceae</taxon>
        <taxon>Chengkuizengella</taxon>
    </lineage>
</organism>
<name>A0A6N9Q595_9BACL</name>
<dbReference type="Gene3D" id="1.10.8.500">
    <property type="entry name" value="HAMP domain in histidine kinase"/>
    <property type="match status" value="1"/>
</dbReference>
<dbReference type="GO" id="GO:0005886">
    <property type="term" value="C:plasma membrane"/>
    <property type="evidence" value="ECO:0007669"/>
    <property type="project" value="UniProtKB-SubCell"/>
</dbReference>
<evidence type="ECO:0000259" key="13">
    <source>
        <dbReference type="PROSITE" id="PS50885"/>
    </source>
</evidence>
<keyword evidence="15" id="KW-1185">Reference proteome</keyword>
<dbReference type="Pfam" id="PF02743">
    <property type="entry name" value="dCache_1"/>
    <property type="match status" value="1"/>
</dbReference>
<keyword evidence="4" id="KW-0145">Chemotaxis</keyword>
<reference evidence="14 15" key="1">
    <citation type="submission" date="2019-01" db="EMBL/GenBank/DDBJ databases">
        <title>Chengkuizengella sp. nov., isolated from deep-sea sediment of East Pacific Ocean.</title>
        <authorList>
            <person name="Yang J."/>
            <person name="Lai Q."/>
            <person name="Shao Z."/>
        </authorList>
    </citation>
    <scope>NUCLEOTIDE SEQUENCE [LARGE SCALE GENOMIC DNA]</scope>
    <source>
        <strain evidence="14 15">YPA3-1-1</strain>
    </source>
</reference>
<evidence type="ECO:0000256" key="8">
    <source>
        <dbReference type="ARBA" id="ARBA00023224"/>
    </source>
</evidence>
<evidence type="ECO:0000313" key="15">
    <source>
        <dbReference type="Proteomes" id="UP000448943"/>
    </source>
</evidence>
<dbReference type="InterPro" id="IPR004089">
    <property type="entry name" value="MCPsignal_dom"/>
</dbReference>
<dbReference type="PANTHER" id="PTHR32089:SF114">
    <property type="entry name" value="METHYL-ACCEPTING CHEMOTAXIS PROTEIN MCPB"/>
    <property type="match status" value="1"/>
</dbReference>
<comment type="similarity">
    <text evidence="9">Belongs to the methyl-accepting chemotaxis (MCP) protein family.</text>
</comment>
<dbReference type="PANTHER" id="PTHR32089">
    <property type="entry name" value="METHYL-ACCEPTING CHEMOTAXIS PROTEIN MCPB"/>
    <property type="match status" value="1"/>
</dbReference>
<dbReference type="Proteomes" id="UP000448943">
    <property type="component" value="Unassembled WGS sequence"/>
</dbReference>
<dbReference type="SMART" id="SM00304">
    <property type="entry name" value="HAMP"/>
    <property type="match status" value="1"/>
</dbReference>
<dbReference type="CDD" id="cd12912">
    <property type="entry name" value="PDC2_MCP_like"/>
    <property type="match status" value="1"/>
</dbReference>
<evidence type="ECO:0000256" key="5">
    <source>
        <dbReference type="ARBA" id="ARBA00022692"/>
    </source>
</evidence>
<dbReference type="SUPFAM" id="SSF58104">
    <property type="entry name" value="Methyl-accepting chemotaxis protein (MCP) signaling domain"/>
    <property type="match status" value="1"/>
</dbReference>
<evidence type="ECO:0000256" key="1">
    <source>
        <dbReference type="ARBA" id="ARBA00004651"/>
    </source>
</evidence>
<dbReference type="InterPro" id="IPR033479">
    <property type="entry name" value="dCache_1"/>
</dbReference>
<dbReference type="Gene3D" id="1.10.287.950">
    <property type="entry name" value="Methyl-accepting chemotaxis protein"/>
    <property type="match status" value="1"/>
</dbReference>
<keyword evidence="5 11" id="KW-0812">Transmembrane</keyword>
<dbReference type="CDD" id="cd12913">
    <property type="entry name" value="PDC1_MCP_like"/>
    <property type="match status" value="1"/>
</dbReference>
<dbReference type="InterPro" id="IPR029151">
    <property type="entry name" value="Sensor-like_sf"/>
</dbReference>
<feature type="transmembrane region" description="Helical" evidence="11">
    <location>
        <begin position="277"/>
        <end position="300"/>
    </location>
</feature>
<proteinExistence type="inferred from homology"/>
<protein>
    <submittedName>
        <fullName evidence="14">Methyl-accepting chemotaxis protein</fullName>
    </submittedName>
</protein>
<dbReference type="SUPFAM" id="SSF103190">
    <property type="entry name" value="Sensory domain-like"/>
    <property type="match status" value="1"/>
</dbReference>
<dbReference type="Pfam" id="PF00015">
    <property type="entry name" value="MCPsignal"/>
    <property type="match status" value="1"/>
</dbReference>
<dbReference type="OrthoDB" id="243053at2"/>
<feature type="domain" description="Methyl-accepting transducer" evidence="12">
    <location>
        <begin position="372"/>
        <end position="629"/>
    </location>
</feature>
<dbReference type="AlphaFoldDB" id="A0A6N9Q595"/>
<keyword evidence="2" id="KW-1003">Cell membrane</keyword>
<dbReference type="CDD" id="cd06225">
    <property type="entry name" value="HAMP"/>
    <property type="match status" value="1"/>
</dbReference>
<keyword evidence="8 10" id="KW-0807">Transducer</keyword>
<feature type="transmembrane region" description="Helical" evidence="11">
    <location>
        <begin position="12"/>
        <end position="32"/>
    </location>
</feature>
<dbReference type="Gene3D" id="3.30.450.20">
    <property type="entry name" value="PAS domain"/>
    <property type="match status" value="2"/>
</dbReference>
<keyword evidence="3" id="KW-0488">Methylation</keyword>
<dbReference type="GO" id="GO:0006935">
    <property type="term" value="P:chemotaxis"/>
    <property type="evidence" value="ECO:0007669"/>
    <property type="project" value="UniProtKB-KW"/>
</dbReference>
<keyword evidence="6 11" id="KW-1133">Transmembrane helix</keyword>
<evidence type="ECO:0000256" key="10">
    <source>
        <dbReference type="PROSITE-ProRule" id="PRU00284"/>
    </source>
</evidence>
<gene>
    <name evidence="14" type="ORF">ERL59_13330</name>
</gene>
<evidence type="ECO:0000256" key="4">
    <source>
        <dbReference type="ARBA" id="ARBA00022500"/>
    </source>
</evidence>
<feature type="domain" description="HAMP" evidence="13">
    <location>
        <begin position="301"/>
        <end position="353"/>
    </location>
</feature>
<dbReference type="GO" id="GO:0007165">
    <property type="term" value="P:signal transduction"/>
    <property type="evidence" value="ECO:0007669"/>
    <property type="project" value="UniProtKB-KW"/>
</dbReference>
<dbReference type="EMBL" id="SIJB01000028">
    <property type="protein sequence ID" value="NBI29940.1"/>
    <property type="molecule type" value="Genomic_DNA"/>
</dbReference>
<evidence type="ECO:0000259" key="12">
    <source>
        <dbReference type="PROSITE" id="PS50111"/>
    </source>
</evidence>
<evidence type="ECO:0000256" key="9">
    <source>
        <dbReference type="ARBA" id="ARBA00029447"/>
    </source>
</evidence>
<evidence type="ECO:0000256" key="3">
    <source>
        <dbReference type="ARBA" id="ARBA00022481"/>
    </source>
</evidence>
<dbReference type="SMART" id="SM00283">
    <property type="entry name" value="MA"/>
    <property type="match status" value="1"/>
</dbReference>
<dbReference type="RefSeq" id="WP_160646743.1">
    <property type="nucleotide sequence ID" value="NZ_SIJB01000028.1"/>
</dbReference>
<dbReference type="PROSITE" id="PS50885">
    <property type="entry name" value="HAMP"/>
    <property type="match status" value="1"/>
</dbReference>
<evidence type="ECO:0000256" key="6">
    <source>
        <dbReference type="ARBA" id="ARBA00022989"/>
    </source>
</evidence>
<evidence type="ECO:0000256" key="7">
    <source>
        <dbReference type="ARBA" id="ARBA00023136"/>
    </source>
</evidence>
<comment type="caution">
    <text evidence="14">The sequence shown here is derived from an EMBL/GenBank/DDBJ whole genome shotgun (WGS) entry which is preliminary data.</text>
</comment>